<evidence type="ECO:0000313" key="7">
    <source>
        <dbReference type="Proteomes" id="UP000007266"/>
    </source>
</evidence>
<comment type="similarity">
    <text evidence="1">Belongs to the SZRD1 family.</text>
</comment>
<feature type="domain" description="SUZ-C" evidence="5">
    <location>
        <begin position="98"/>
        <end position="153"/>
    </location>
</feature>
<dbReference type="InterPro" id="IPR024771">
    <property type="entry name" value="SUZ"/>
</dbReference>
<dbReference type="KEGG" id="tca:103313944"/>
<dbReference type="eggNOG" id="ENOG502RZH5">
    <property type="taxonomic scope" value="Eukaryota"/>
</dbReference>
<dbReference type="OrthoDB" id="5373615at2759"/>
<sequence length="153" mass="17329">MASKQQEVEVLESWEEIEETDVLDQKFKSIIPPSKSLEPKSNGLSSVPIKILLTGDDALRTQYVPPEPTVKILKRPSKEPQNTNDSKVFQPKKTLQQRKQEYAEARLRILGETEKTEEEKISIVACKARSSDLDNVIRLPKGPDGSKGFNIRR</sequence>
<protein>
    <recommendedName>
        <fullName evidence="2">SUZ RNA-binding domain-containing</fullName>
    </recommendedName>
</protein>
<dbReference type="PROSITE" id="PS51938">
    <property type="entry name" value="SUZ_C"/>
    <property type="match status" value="1"/>
</dbReference>
<evidence type="ECO:0000256" key="3">
    <source>
        <dbReference type="SAM" id="MobiDB-lite"/>
    </source>
</evidence>
<dbReference type="STRING" id="7070.D6WWB9"/>
<dbReference type="Pfam" id="PF12752">
    <property type="entry name" value="SUZ"/>
    <property type="match status" value="1"/>
</dbReference>
<reference evidence="6 7" key="1">
    <citation type="journal article" date="2008" name="Nature">
        <title>The genome of the model beetle and pest Tribolium castaneum.</title>
        <authorList>
            <consortium name="Tribolium Genome Sequencing Consortium"/>
            <person name="Richards S."/>
            <person name="Gibbs R.A."/>
            <person name="Weinstock G.M."/>
            <person name="Brown S.J."/>
            <person name="Denell R."/>
            <person name="Beeman R.W."/>
            <person name="Gibbs R."/>
            <person name="Beeman R.W."/>
            <person name="Brown S.J."/>
            <person name="Bucher G."/>
            <person name="Friedrich M."/>
            <person name="Grimmelikhuijzen C.J."/>
            <person name="Klingler M."/>
            <person name="Lorenzen M."/>
            <person name="Richards S."/>
            <person name="Roth S."/>
            <person name="Schroder R."/>
            <person name="Tautz D."/>
            <person name="Zdobnov E.M."/>
            <person name="Muzny D."/>
            <person name="Gibbs R.A."/>
            <person name="Weinstock G.M."/>
            <person name="Attaway T."/>
            <person name="Bell S."/>
            <person name="Buhay C.J."/>
            <person name="Chandrabose M.N."/>
            <person name="Chavez D."/>
            <person name="Clerk-Blankenburg K.P."/>
            <person name="Cree A."/>
            <person name="Dao M."/>
            <person name="Davis C."/>
            <person name="Chacko J."/>
            <person name="Dinh H."/>
            <person name="Dugan-Rocha S."/>
            <person name="Fowler G."/>
            <person name="Garner T.T."/>
            <person name="Garnes J."/>
            <person name="Gnirke A."/>
            <person name="Hawes A."/>
            <person name="Hernandez J."/>
            <person name="Hines S."/>
            <person name="Holder M."/>
            <person name="Hume J."/>
            <person name="Jhangiani S.N."/>
            <person name="Joshi V."/>
            <person name="Khan Z.M."/>
            <person name="Jackson L."/>
            <person name="Kovar C."/>
            <person name="Kowis A."/>
            <person name="Lee S."/>
            <person name="Lewis L.R."/>
            <person name="Margolis J."/>
            <person name="Morgan M."/>
            <person name="Nazareth L.V."/>
            <person name="Nguyen N."/>
            <person name="Okwuonu G."/>
            <person name="Parker D."/>
            <person name="Richards S."/>
            <person name="Ruiz S.J."/>
            <person name="Santibanez J."/>
            <person name="Savard J."/>
            <person name="Scherer S.E."/>
            <person name="Schneider B."/>
            <person name="Sodergren E."/>
            <person name="Tautz D."/>
            <person name="Vattahil S."/>
            <person name="Villasana D."/>
            <person name="White C.S."/>
            <person name="Wright R."/>
            <person name="Park Y."/>
            <person name="Beeman R.W."/>
            <person name="Lord J."/>
            <person name="Oppert B."/>
            <person name="Lorenzen M."/>
            <person name="Brown S."/>
            <person name="Wang L."/>
            <person name="Savard J."/>
            <person name="Tautz D."/>
            <person name="Richards S."/>
            <person name="Weinstock G."/>
            <person name="Gibbs R.A."/>
            <person name="Liu Y."/>
            <person name="Worley K."/>
            <person name="Weinstock G."/>
            <person name="Elsik C.G."/>
            <person name="Reese J.T."/>
            <person name="Elhaik E."/>
            <person name="Landan G."/>
            <person name="Graur D."/>
            <person name="Arensburger P."/>
            <person name="Atkinson P."/>
            <person name="Beeman R.W."/>
            <person name="Beidler J."/>
            <person name="Brown S.J."/>
            <person name="Demuth J.P."/>
            <person name="Drury D.W."/>
            <person name="Du Y.Z."/>
            <person name="Fujiwara H."/>
            <person name="Lorenzen M."/>
            <person name="Maselli V."/>
            <person name="Osanai M."/>
            <person name="Park Y."/>
            <person name="Robertson H.M."/>
            <person name="Tu Z."/>
            <person name="Wang J.J."/>
            <person name="Wang S."/>
            <person name="Richards S."/>
            <person name="Song H."/>
            <person name="Zhang L."/>
            <person name="Sodergren E."/>
            <person name="Werner D."/>
            <person name="Stanke M."/>
            <person name="Morgenstern B."/>
            <person name="Solovyev V."/>
            <person name="Kosarev P."/>
            <person name="Brown G."/>
            <person name="Chen H.C."/>
            <person name="Ermolaeva O."/>
            <person name="Hlavina W."/>
            <person name="Kapustin Y."/>
            <person name="Kiryutin B."/>
            <person name="Kitts P."/>
            <person name="Maglott D."/>
            <person name="Pruitt K."/>
            <person name="Sapojnikov V."/>
            <person name="Souvorov A."/>
            <person name="Mackey A.J."/>
            <person name="Waterhouse R.M."/>
            <person name="Wyder S."/>
            <person name="Zdobnov E.M."/>
            <person name="Zdobnov E.M."/>
            <person name="Wyder S."/>
            <person name="Kriventseva E.V."/>
            <person name="Kadowaki T."/>
            <person name="Bork P."/>
            <person name="Aranda M."/>
            <person name="Bao R."/>
            <person name="Beermann A."/>
            <person name="Berns N."/>
            <person name="Bolognesi R."/>
            <person name="Bonneton F."/>
            <person name="Bopp D."/>
            <person name="Brown S.J."/>
            <person name="Bucher G."/>
            <person name="Butts T."/>
            <person name="Chaumot A."/>
            <person name="Denell R.E."/>
            <person name="Ferrier D.E."/>
            <person name="Friedrich M."/>
            <person name="Gordon C.M."/>
            <person name="Jindra M."/>
            <person name="Klingler M."/>
            <person name="Lan Q."/>
            <person name="Lattorff H.M."/>
            <person name="Laudet V."/>
            <person name="von Levetsow C."/>
            <person name="Liu Z."/>
            <person name="Lutz R."/>
            <person name="Lynch J.A."/>
            <person name="da Fonseca R.N."/>
            <person name="Posnien N."/>
            <person name="Reuter R."/>
            <person name="Roth S."/>
            <person name="Savard J."/>
            <person name="Schinko J.B."/>
            <person name="Schmitt C."/>
            <person name="Schoppmeier M."/>
            <person name="Schroder R."/>
            <person name="Shippy T.D."/>
            <person name="Simonnet F."/>
            <person name="Marques-Souza H."/>
            <person name="Tautz D."/>
            <person name="Tomoyasu Y."/>
            <person name="Trauner J."/>
            <person name="Van der Zee M."/>
            <person name="Vervoort M."/>
            <person name="Wittkopp N."/>
            <person name="Wimmer E.A."/>
            <person name="Yang X."/>
            <person name="Jones A.K."/>
            <person name="Sattelle D.B."/>
            <person name="Ebert P.R."/>
            <person name="Nelson D."/>
            <person name="Scott J.G."/>
            <person name="Beeman R.W."/>
            <person name="Muthukrishnan S."/>
            <person name="Kramer K.J."/>
            <person name="Arakane Y."/>
            <person name="Beeman R.W."/>
            <person name="Zhu Q."/>
            <person name="Hogenkamp D."/>
            <person name="Dixit R."/>
            <person name="Oppert B."/>
            <person name="Jiang H."/>
            <person name="Zou Z."/>
            <person name="Marshall J."/>
            <person name="Elpidina E."/>
            <person name="Vinokurov K."/>
            <person name="Oppert C."/>
            <person name="Zou Z."/>
            <person name="Evans J."/>
            <person name="Lu Z."/>
            <person name="Zhao P."/>
            <person name="Sumathipala N."/>
            <person name="Altincicek B."/>
            <person name="Vilcinskas A."/>
            <person name="Williams M."/>
            <person name="Hultmark D."/>
            <person name="Hetru C."/>
            <person name="Jiang H."/>
            <person name="Grimmelikhuijzen C.J."/>
            <person name="Hauser F."/>
            <person name="Cazzamali G."/>
            <person name="Williamson M."/>
            <person name="Park Y."/>
            <person name="Li B."/>
            <person name="Tanaka Y."/>
            <person name="Predel R."/>
            <person name="Neupert S."/>
            <person name="Schachtner J."/>
            <person name="Verleyen P."/>
            <person name="Raible F."/>
            <person name="Bork P."/>
            <person name="Friedrich M."/>
            <person name="Walden K.K."/>
            <person name="Robertson H.M."/>
            <person name="Angeli S."/>
            <person name="Foret S."/>
            <person name="Bucher G."/>
            <person name="Schuetz S."/>
            <person name="Maleszka R."/>
            <person name="Wimmer E.A."/>
            <person name="Beeman R.W."/>
            <person name="Lorenzen M."/>
            <person name="Tomoyasu Y."/>
            <person name="Miller S.C."/>
            <person name="Grossmann D."/>
            <person name="Bucher G."/>
        </authorList>
    </citation>
    <scope>NUCLEOTIDE SEQUENCE [LARGE SCALE GENOMIC DNA]</scope>
    <source>
        <strain evidence="6 7">Georgia GA2</strain>
    </source>
</reference>
<feature type="region of interest" description="Disordered" evidence="3">
    <location>
        <begin position="73"/>
        <end position="97"/>
    </location>
</feature>
<organism evidence="6 7">
    <name type="scientific">Tribolium castaneum</name>
    <name type="common">Red flour beetle</name>
    <dbReference type="NCBI Taxonomy" id="7070"/>
    <lineage>
        <taxon>Eukaryota</taxon>
        <taxon>Metazoa</taxon>
        <taxon>Ecdysozoa</taxon>
        <taxon>Arthropoda</taxon>
        <taxon>Hexapoda</taxon>
        <taxon>Insecta</taxon>
        <taxon>Pterygota</taxon>
        <taxon>Neoptera</taxon>
        <taxon>Endopterygota</taxon>
        <taxon>Coleoptera</taxon>
        <taxon>Polyphaga</taxon>
        <taxon>Cucujiformia</taxon>
        <taxon>Tenebrionidae</taxon>
        <taxon>Tenebrionidae incertae sedis</taxon>
        <taxon>Tribolium</taxon>
    </lineage>
</organism>
<dbReference type="EMBL" id="KQ971361">
    <property type="protein sequence ID" value="EFA09311.2"/>
    <property type="molecule type" value="Genomic_DNA"/>
</dbReference>
<evidence type="ECO:0000259" key="4">
    <source>
        <dbReference type="PROSITE" id="PS51673"/>
    </source>
</evidence>
<reference evidence="6 7" key="2">
    <citation type="journal article" date="2010" name="Nucleic Acids Res.">
        <title>BeetleBase in 2010: revisions to provide comprehensive genomic information for Tribolium castaneum.</title>
        <authorList>
            <person name="Kim H.S."/>
            <person name="Murphy T."/>
            <person name="Xia J."/>
            <person name="Caragea D."/>
            <person name="Park Y."/>
            <person name="Beeman R.W."/>
            <person name="Lorenzen M.D."/>
            <person name="Butcher S."/>
            <person name="Manak J.R."/>
            <person name="Brown S.J."/>
        </authorList>
    </citation>
    <scope>GENOME REANNOTATION</scope>
    <source>
        <strain evidence="6 7">Georgia GA2</strain>
    </source>
</reference>
<dbReference type="InterPro" id="IPR024642">
    <property type="entry name" value="SUZ-C"/>
</dbReference>
<proteinExistence type="inferred from homology"/>
<dbReference type="Proteomes" id="UP000007266">
    <property type="component" value="Linkage group 8"/>
</dbReference>
<evidence type="ECO:0000313" key="6">
    <source>
        <dbReference type="EMBL" id="EFA09311.2"/>
    </source>
</evidence>
<evidence type="ECO:0000256" key="2">
    <source>
        <dbReference type="ARBA" id="ARBA00044802"/>
    </source>
</evidence>
<dbReference type="OMA" id="DVSDNWE"/>
<dbReference type="PANTHER" id="PTHR31796:SF2">
    <property type="entry name" value="SUZ DOMAIN-CONTAINING PROTEIN 1"/>
    <property type="match status" value="1"/>
</dbReference>
<keyword evidence="7" id="KW-1185">Reference proteome</keyword>
<accession>D6WWB9</accession>
<name>D6WWB9_TRICA</name>
<feature type="domain" description="SUZ" evidence="4">
    <location>
        <begin position="46"/>
        <end position="114"/>
    </location>
</feature>
<gene>
    <name evidence="6" type="primary">AUGUSTUS-3.0.2_30687</name>
    <name evidence="6" type="ORF">TcasGA2_TC030687</name>
</gene>
<evidence type="ECO:0000256" key="1">
    <source>
        <dbReference type="ARBA" id="ARBA00007124"/>
    </source>
</evidence>
<dbReference type="InterPro" id="IPR039228">
    <property type="entry name" value="SZRD1"/>
</dbReference>
<dbReference type="InParanoid" id="D6WWB9"/>
<dbReference type="HOGENOM" id="CLU_120658_0_0_1"/>
<dbReference type="Pfam" id="PF12901">
    <property type="entry name" value="SUZ-C"/>
    <property type="match status" value="1"/>
</dbReference>
<dbReference type="AlphaFoldDB" id="D6WWB9"/>
<evidence type="ECO:0000259" key="5">
    <source>
        <dbReference type="PROSITE" id="PS51938"/>
    </source>
</evidence>
<dbReference type="PANTHER" id="PTHR31796">
    <property type="entry name" value="SUZ DOMAIN-CONTAINING PROTEIN 1"/>
    <property type="match status" value="1"/>
</dbReference>
<dbReference type="PROSITE" id="PS51673">
    <property type="entry name" value="SUZ"/>
    <property type="match status" value="1"/>
</dbReference>